<dbReference type="Proteomes" id="UP000485058">
    <property type="component" value="Unassembled WGS sequence"/>
</dbReference>
<feature type="non-terminal residue" evidence="2">
    <location>
        <position position="107"/>
    </location>
</feature>
<keyword evidence="3" id="KW-1185">Reference proteome</keyword>
<comment type="caution">
    <text evidence="2">The sequence shown here is derived from an EMBL/GenBank/DDBJ whole genome shotgun (WGS) entry which is preliminary data.</text>
</comment>
<accession>A0A699YRE8</accession>
<evidence type="ECO:0000313" key="2">
    <source>
        <dbReference type="EMBL" id="GFH08809.1"/>
    </source>
</evidence>
<dbReference type="AlphaFoldDB" id="A0A699YRE8"/>
<protein>
    <submittedName>
        <fullName evidence="2">Uncharacterized protein</fullName>
    </submittedName>
</protein>
<gene>
    <name evidence="2" type="ORF">HaLaN_03836</name>
</gene>
<name>A0A699YRE8_HAELA</name>
<sequence length="107" mass="10878">MEPLEKKMDMTLDEIIKLNKQQMGKAAGPSKAARAPILGTAAAQGGTTGIKTGIAGKRQAIQQRKAGKASQGLGVRVAQPSSQKSAPKSLKLGKARTAGVTKVGVAG</sequence>
<reference evidence="2 3" key="1">
    <citation type="submission" date="2020-02" db="EMBL/GenBank/DDBJ databases">
        <title>Draft genome sequence of Haematococcus lacustris strain NIES-144.</title>
        <authorList>
            <person name="Morimoto D."/>
            <person name="Nakagawa S."/>
            <person name="Yoshida T."/>
            <person name="Sawayama S."/>
        </authorList>
    </citation>
    <scope>NUCLEOTIDE SEQUENCE [LARGE SCALE GENOMIC DNA]</scope>
    <source>
        <strain evidence="2 3">NIES-144</strain>
    </source>
</reference>
<feature type="region of interest" description="Disordered" evidence="1">
    <location>
        <begin position="65"/>
        <end position="94"/>
    </location>
</feature>
<evidence type="ECO:0000313" key="3">
    <source>
        <dbReference type="Proteomes" id="UP000485058"/>
    </source>
</evidence>
<organism evidence="2 3">
    <name type="scientific">Haematococcus lacustris</name>
    <name type="common">Green alga</name>
    <name type="synonym">Haematococcus pluvialis</name>
    <dbReference type="NCBI Taxonomy" id="44745"/>
    <lineage>
        <taxon>Eukaryota</taxon>
        <taxon>Viridiplantae</taxon>
        <taxon>Chlorophyta</taxon>
        <taxon>core chlorophytes</taxon>
        <taxon>Chlorophyceae</taxon>
        <taxon>CS clade</taxon>
        <taxon>Chlamydomonadales</taxon>
        <taxon>Haematococcaceae</taxon>
        <taxon>Haematococcus</taxon>
    </lineage>
</organism>
<dbReference type="EMBL" id="BLLF01000185">
    <property type="protein sequence ID" value="GFH08809.1"/>
    <property type="molecule type" value="Genomic_DNA"/>
</dbReference>
<proteinExistence type="predicted"/>
<evidence type="ECO:0000256" key="1">
    <source>
        <dbReference type="SAM" id="MobiDB-lite"/>
    </source>
</evidence>
<feature type="non-terminal residue" evidence="2">
    <location>
        <position position="1"/>
    </location>
</feature>